<name>A0A0K2UTB4_LEPSM</name>
<accession>A0A0K2UTB4</accession>
<sequence length="92" mass="10488">RCYVRANAVAGFQAKTIPTEKIIYNIRNIFSCCFPIESFVEKYVLINVISIDVSEKKQKNKSCYSTATLFPICGLSGLIQLEWKRLLSFNTT</sequence>
<reference evidence="1" key="1">
    <citation type="submission" date="2014-05" db="EMBL/GenBank/DDBJ databases">
        <authorList>
            <person name="Chronopoulou M."/>
        </authorList>
    </citation>
    <scope>NUCLEOTIDE SEQUENCE</scope>
    <source>
        <tissue evidence="1">Whole organism</tissue>
    </source>
</reference>
<dbReference type="AlphaFoldDB" id="A0A0K2UTB4"/>
<organism evidence="1">
    <name type="scientific">Lepeophtheirus salmonis</name>
    <name type="common">Salmon louse</name>
    <name type="synonym">Caligus salmonis</name>
    <dbReference type="NCBI Taxonomy" id="72036"/>
    <lineage>
        <taxon>Eukaryota</taxon>
        <taxon>Metazoa</taxon>
        <taxon>Ecdysozoa</taxon>
        <taxon>Arthropoda</taxon>
        <taxon>Crustacea</taxon>
        <taxon>Multicrustacea</taxon>
        <taxon>Hexanauplia</taxon>
        <taxon>Copepoda</taxon>
        <taxon>Siphonostomatoida</taxon>
        <taxon>Caligidae</taxon>
        <taxon>Lepeophtheirus</taxon>
    </lineage>
</organism>
<evidence type="ECO:0000313" key="1">
    <source>
        <dbReference type="EMBL" id="CDW41509.1"/>
    </source>
</evidence>
<protein>
    <submittedName>
        <fullName evidence="1">Uncharacterized protein</fullName>
    </submittedName>
</protein>
<proteinExistence type="predicted"/>
<feature type="non-terminal residue" evidence="1">
    <location>
        <position position="1"/>
    </location>
</feature>
<dbReference type="EMBL" id="HACA01024148">
    <property type="protein sequence ID" value="CDW41509.1"/>
    <property type="molecule type" value="Transcribed_RNA"/>
</dbReference>